<dbReference type="PROSITE" id="PS51194">
    <property type="entry name" value="HELICASE_CTER"/>
    <property type="match status" value="1"/>
</dbReference>
<feature type="domain" description="Helicase ATP-binding" evidence="12">
    <location>
        <begin position="173"/>
        <end position="346"/>
    </location>
</feature>
<proteinExistence type="inferred from homology"/>
<feature type="domain" description="DEAD-box RNA helicase Q" evidence="14">
    <location>
        <begin position="142"/>
        <end position="170"/>
    </location>
</feature>
<dbReference type="InterPro" id="IPR014001">
    <property type="entry name" value="Helicase_ATP-bd"/>
</dbReference>
<evidence type="ECO:0000256" key="1">
    <source>
        <dbReference type="ARBA" id="ARBA00012552"/>
    </source>
</evidence>
<comment type="caution">
    <text evidence="15">The sequence shown here is derived from an EMBL/GenBank/DDBJ whole genome shotgun (WGS) entry which is preliminary data.</text>
</comment>
<dbReference type="Pfam" id="PF00270">
    <property type="entry name" value="DEAD"/>
    <property type="match status" value="1"/>
</dbReference>
<evidence type="ECO:0000256" key="10">
    <source>
        <dbReference type="RuleBase" id="RU000492"/>
    </source>
</evidence>
<dbReference type="InterPro" id="IPR044764">
    <property type="entry name" value="DDX52/Rok1_DEADc"/>
</dbReference>
<dbReference type="SUPFAM" id="SSF52540">
    <property type="entry name" value="P-loop containing nucleoside triphosphate hydrolases"/>
    <property type="match status" value="2"/>
</dbReference>
<organism evidence="15 16">
    <name type="scientific">[Myrmecia] bisecta</name>
    <dbReference type="NCBI Taxonomy" id="41462"/>
    <lineage>
        <taxon>Eukaryota</taxon>
        <taxon>Viridiplantae</taxon>
        <taxon>Chlorophyta</taxon>
        <taxon>core chlorophytes</taxon>
        <taxon>Trebouxiophyceae</taxon>
        <taxon>Trebouxiales</taxon>
        <taxon>Trebouxiaceae</taxon>
        <taxon>Myrmecia</taxon>
    </lineage>
</organism>
<dbReference type="SMART" id="SM00487">
    <property type="entry name" value="DEXDc"/>
    <property type="match status" value="1"/>
</dbReference>
<dbReference type="Pfam" id="PF00271">
    <property type="entry name" value="Helicase_C"/>
    <property type="match status" value="1"/>
</dbReference>
<reference evidence="15 16" key="1">
    <citation type="journal article" date="2024" name="Nat. Commun.">
        <title>Phylogenomics reveals the evolutionary origins of lichenization in chlorophyte algae.</title>
        <authorList>
            <person name="Puginier C."/>
            <person name="Libourel C."/>
            <person name="Otte J."/>
            <person name="Skaloud P."/>
            <person name="Haon M."/>
            <person name="Grisel S."/>
            <person name="Petersen M."/>
            <person name="Berrin J.G."/>
            <person name="Delaux P.M."/>
            <person name="Dal Grande F."/>
            <person name="Keller J."/>
        </authorList>
    </citation>
    <scope>NUCLEOTIDE SEQUENCE [LARGE SCALE GENOMIC DNA]</scope>
    <source>
        <strain evidence="15 16">SAG 2043</strain>
    </source>
</reference>
<gene>
    <name evidence="15" type="ORF">WJX72_009194</name>
</gene>
<keyword evidence="16" id="KW-1185">Reference proteome</keyword>
<evidence type="ECO:0000256" key="9">
    <source>
        <dbReference type="PROSITE-ProRule" id="PRU00552"/>
    </source>
</evidence>
<evidence type="ECO:0000256" key="7">
    <source>
        <dbReference type="ARBA" id="ARBA00024355"/>
    </source>
</evidence>
<dbReference type="PROSITE" id="PS51195">
    <property type="entry name" value="Q_MOTIF"/>
    <property type="match status" value="1"/>
</dbReference>
<evidence type="ECO:0000256" key="4">
    <source>
        <dbReference type="ARBA" id="ARBA00022806"/>
    </source>
</evidence>
<dbReference type="GO" id="GO:0005524">
    <property type="term" value="F:ATP binding"/>
    <property type="evidence" value="ECO:0007669"/>
    <property type="project" value="UniProtKB-KW"/>
</dbReference>
<evidence type="ECO:0000256" key="3">
    <source>
        <dbReference type="ARBA" id="ARBA00022801"/>
    </source>
</evidence>
<evidence type="ECO:0000256" key="2">
    <source>
        <dbReference type="ARBA" id="ARBA00022741"/>
    </source>
</evidence>
<dbReference type="GO" id="GO:0003724">
    <property type="term" value="F:RNA helicase activity"/>
    <property type="evidence" value="ECO:0007669"/>
    <property type="project" value="UniProtKB-EC"/>
</dbReference>
<feature type="compositionally biased region" description="Basic and acidic residues" evidence="11">
    <location>
        <begin position="522"/>
        <end position="531"/>
    </location>
</feature>
<dbReference type="InterPro" id="IPR027417">
    <property type="entry name" value="P-loop_NTPase"/>
</dbReference>
<dbReference type="Gene3D" id="3.40.50.300">
    <property type="entry name" value="P-loop containing nucleotide triphosphate hydrolases"/>
    <property type="match status" value="2"/>
</dbReference>
<keyword evidence="2 10" id="KW-0547">Nucleotide-binding</keyword>
<dbReference type="InterPro" id="IPR011545">
    <property type="entry name" value="DEAD/DEAH_box_helicase_dom"/>
</dbReference>
<comment type="catalytic activity">
    <reaction evidence="8">
        <text>ATP + H2O = ADP + phosphate + H(+)</text>
        <dbReference type="Rhea" id="RHEA:13065"/>
        <dbReference type="ChEBI" id="CHEBI:15377"/>
        <dbReference type="ChEBI" id="CHEBI:15378"/>
        <dbReference type="ChEBI" id="CHEBI:30616"/>
        <dbReference type="ChEBI" id="CHEBI:43474"/>
        <dbReference type="ChEBI" id="CHEBI:456216"/>
        <dbReference type="EC" id="3.6.4.13"/>
    </reaction>
</comment>
<comment type="similarity">
    <text evidence="7">Belongs to the DEAD box helicase family. DDX52/ROK1 subfamily.</text>
</comment>
<dbReference type="InterPro" id="IPR000629">
    <property type="entry name" value="RNA-helicase_DEAD-box_CS"/>
</dbReference>
<feature type="region of interest" description="Disordered" evidence="11">
    <location>
        <begin position="27"/>
        <end position="73"/>
    </location>
</feature>
<dbReference type="GO" id="GO:0003723">
    <property type="term" value="F:RNA binding"/>
    <property type="evidence" value="ECO:0007669"/>
    <property type="project" value="UniProtKB-KW"/>
</dbReference>
<feature type="short sequence motif" description="Q motif" evidence="9">
    <location>
        <begin position="142"/>
        <end position="170"/>
    </location>
</feature>
<dbReference type="InterPro" id="IPR014014">
    <property type="entry name" value="RNA_helicase_DEAD_Q_motif"/>
</dbReference>
<feature type="compositionally biased region" description="Basic and acidic residues" evidence="11">
    <location>
        <begin position="539"/>
        <end position="570"/>
    </location>
</feature>
<evidence type="ECO:0000256" key="11">
    <source>
        <dbReference type="SAM" id="MobiDB-lite"/>
    </source>
</evidence>
<evidence type="ECO:0000259" key="13">
    <source>
        <dbReference type="PROSITE" id="PS51194"/>
    </source>
</evidence>
<dbReference type="SMART" id="SM00490">
    <property type="entry name" value="HELICc"/>
    <property type="match status" value="1"/>
</dbReference>
<evidence type="ECO:0000256" key="5">
    <source>
        <dbReference type="ARBA" id="ARBA00022840"/>
    </source>
</evidence>
<dbReference type="PANTHER" id="PTHR47959:SF15">
    <property type="entry name" value="RNA HELICASE"/>
    <property type="match status" value="1"/>
</dbReference>
<dbReference type="CDD" id="cd17957">
    <property type="entry name" value="DEADc_DDX52"/>
    <property type="match status" value="1"/>
</dbReference>
<dbReference type="Proteomes" id="UP001489004">
    <property type="component" value="Unassembled WGS sequence"/>
</dbReference>
<evidence type="ECO:0000256" key="8">
    <source>
        <dbReference type="ARBA" id="ARBA00047984"/>
    </source>
</evidence>
<dbReference type="InterPro" id="IPR050079">
    <property type="entry name" value="DEAD_box_RNA_helicase"/>
</dbReference>
<keyword evidence="5 10" id="KW-0067">ATP-binding</keyword>
<dbReference type="PANTHER" id="PTHR47959">
    <property type="entry name" value="ATP-DEPENDENT RNA HELICASE RHLE-RELATED"/>
    <property type="match status" value="1"/>
</dbReference>
<name>A0AAW1Q9M2_9CHLO</name>
<sequence>MDSIFAALSGGTHFDKQRFEKEVKLFTGASPPVQQPPAVALAAEPAAAAKSGKKRERKTQQGTSPAHSNGDHAVQPAAEAGISLFNSQAAEPRDNGGAAAAPEELPVVRTGDPFEEANVIRKQFRIRVAGSDVPAPLKTFDELGSKYGLSKRLQQNVAELGFSEPTPIQRQAVPALLAGRELFAIAPTGSGKTLAFLLPIVAWLRHQATHGEGQEGLKAVVLSPTRELAAQSARCLLLIVKGLKLRCSLLSRATAEGTDFFKVDILLANPLRLAGLVSSKQINLSSVRYLVMDEADKLFDMNFVEQIDCIIAACTHPHVVRALFSATLPQGVEELARSVLKDPLRVTVGERNTAVSSIKQRLVFVGRESGKLIALRQLIAEGLKPPILLFVSSKDRAQELHRELMFEGVHADSIHADQGQAARQAAVDNFRSGKTWLLIATDLVGRGMDFLGVNSVINYDFPQTTTDYIHRVGRTGRAGRTGEAVTFYMEEDKGRLRAIANIIHAAGGEVPDWMLQLKKERQRTAKSDKRPRSTVSLADYEKQTERRKARLEKNAAKRAKTEHLDSNGHA</sequence>
<evidence type="ECO:0000313" key="16">
    <source>
        <dbReference type="Proteomes" id="UP001489004"/>
    </source>
</evidence>
<protein>
    <recommendedName>
        <fullName evidence="1">RNA helicase</fullName>
        <ecNumber evidence="1">3.6.4.13</ecNumber>
    </recommendedName>
</protein>
<accession>A0AAW1Q9M2</accession>
<dbReference type="InterPro" id="IPR001650">
    <property type="entry name" value="Helicase_C-like"/>
</dbReference>
<dbReference type="AlphaFoldDB" id="A0AAW1Q9M2"/>
<feature type="compositionally biased region" description="Low complexity" evidence="11">
    <location>
        <begin position="29"/>
        <end position="49"/>
    </location>
</feature>
<dbReference type="CDD" id="cd18787">
    <property type="entry name" value="SF2_C_DEAD"/>
    <property type="match status" value="1"/>
</dbReference>
<dbReference type="EC" id="3.6.4.13" evidence="1"/>
<dbReference type="GO" id="GO:0030490">
    <property type="term" value="P:maturation of SSU-rRNA"/>
    <property type="evidence" value="ECO:0007669"/>
    <property type="project" value="InterPro"/>
</dbReference>
<evidence type="ECO:0000313" key="15">
    <source>
        <dbReference type="EMBL" id="KAK9817077.1"/>
    </source>
</evidence>
<evidence type="ECO:0000256" key="6">
    <source>
        <dbReference type="ARBA" id="ARBA00022884"/>
    </source>
</evidence>
<feature type="region of interest" description="Disordered" evidence="11">
    <location>
        <begin position="522"/>
        <end position="570"/>
    </location>
</feature>
<dbReference type="PROSITE" id="PS00039">
    <property type="entry name" value="DEAD_ATP_HELICASE"/>
    <property type="match status" value="1"/>
</dbReference>
<dbReference type="PROSITE" id="PS51192">
    <property type="entry name" value="HELICASE_ATP_BIND_1"/>
    <property type="match status" value="1"/>
</dbReference>
<feature type="domain" description="Helicase C-terminal" evidence="13">
    <location>
        <begin position="374"/>
        <end position="518"/>
    </location>
</feature>
<evidence type="ECO:0000259" key="14">
    <source>
        <dbReference type="PROSITE" id="PS51195"/>
    </source>
</evidence>
<evidence type="ECO:0000259" key="12">
    <source>
        <dbReference type="PROSITE" id="PS51192"/>
    </source>
</evidence>
<keyword evidence="4 10" id="KW-0347">Helicase</keyword>
<dbReference type="GO" id="GO:0016787">
    <property type="term" value="F:hydrolase activity"/>
    <property type="evidence" value="ECO:0007669"/>
    <property type="project" value="UniProtKB-KW"/>
</dbReference>
<dbReference type="EMBL" id="JALJOR010000005">
    <property type="protein sequence ID" value="KAK9817077.1"/>
    <property type="molecule type" value="Genomic_DNA"/>
</dbReference>
<keyword evidence="3 10" id="KW-0378">Hydrolase</keyword>
<keyword evidence="6" id="KW-0694">RNA-binding</keyword>
<dbReference type="GO" id="GO:0005829">
    <property type="term" value="C:cytosol"/>
    <property type="evidence" value="ECO:0007669"/>
    <property type="project" value="TreeGrafter"/>
</dbReference>